<sequence>MTNTNYVLPDLGRVRESREAIRYQAITGSANLYIKALSDELISLNAAINDMDQTAANSITSAITALDTDDLEDNLQSLASLQGSESTAKIENARKLYSEAVTQLMKLSTDQMIKLHSTFKDSVFGVESVTISNNRFRIDELASAKIDLDREHTAEQIPLAELQQDEAVLNVAITEFEKLSFIDRIKPLLEQLRSMIGNKPKTPEAAALEAGLAVANKFLDEANELIKYKDLISARQIIQTRIVQREERVISLKKQLQENANKTRQLQDTQKVLPHRQIYLSEVNKLIEALSSFLTAVKTSSKDELLIRGEHLLKHSQALRNYLNQLQGRWLRG</sequence>
<organism evidence="1 2">
    <name type="scientific">Pseudomonas helmanticensis</name>
    <dbReference type="NCBI Taxonomy" id="1471381"/>
    <lineage>
        <taxon>Bacteria</taxon>
        <taxon>Pseudomonadati</taxon>
        <taxon>Pseudomonadota</taxon>
        <taxon>Gammaproteobacteria</taxon>
        <taxon>Pseudomonadales</taxon>
        <taxon>Pseudomonadaceae</taxon>
        <taxon>Pseudomonas</taxon>
    </lineage>
</organism>
<comment type="caution">
    <text evidence="1">The sequence shown here is derived from an EMBL/GenBank/DDBJ whole genome shotgun (WGS) entry which is preliminary data.</text>
</comment>
<name>A0ACD2U777_9PSED</name>
<accession>A0ACD2U777</accession>
<reference evidence="1" key="1">
    <citation type="submission" date="2017-05" db="EMBL/GenBank/DDBJ databases">
        <authorList>
            <person name="Varghese N."/>
            <person name="Submissions S."/>
        </authorList>
    </citation>
    <scope>NUCLEOTIDE SEQUENCE</scope>
    <source>
        <strain evidence="1">LMG 28168</strain>
    </source>
</reference>
<evidence type="ECO:0000313" key="2">
    <source>
        <dbReference type="Proteomes" id="UP001158048"/>
    </source>
</evidence>
<gene>
    <name evidence="1" type="ORF">SAMN04488483_3170</name>
</gene>
<keyword evidence="2" id="KW-1185">Reference proteome</keyword>
<protein>
    <submittedName>
        <fullName evidence="1">Uncharacterized protein</fullName>
    </submittedName>
</protein>
<evidence type="ECO:0000313" key="1">
    <source>
        <dbReference type="EMBL" id="SMQ26736.1"/>
    </source>
</evidence>
<proteinExistence type="predicted"/>
<dbReference type="Proteomes" id="UP001158048">
    <property type="component" value="Unassembled WGS sequence"/>
</dbReference>
<dbReference type="EMBL" id="FXUY01000001">
    <property type="protein sequence ID" value="SMQ26736.1"/>
    <property type="molecule type" value="Genomic_DNA"/>
</dbReference>